<dbReference type="NCBIfam" id="TIGR01484">
    <property type="entry name" value="HAD-SF-IIB"/>
    <property type="match status" value="1"/>
</dbReference>
<proteinExistence type="predicted"/>
<dbReference type="EMBL" id="JANPWE010000003">
    <property type="protein sequence ID" value="MCR6545360.1"/>
    <property type="molecule type" value="Genomic_DNA"/>
</dbReference>
<dbReference type="InterPro" id="IPR000150">
    <property type="entry name" value="Cof"/>
</dbReference>
<dbReference type="PANTHER" id="PTHR10000:SF8">
    <property type="entry name" value="HAD SUPERFAMILY HYDROLASE-LIKE, TYPE 3"/>
    <property type="match status" value="1"/>
</dbReference>
<keyword evidence="2" id="KW-1185">Reference proteome</keyword>
<sequence>MTIKLIASDLDGTLLDEHGGISERTKEAIRRAEKKGVLFTFATGRMYRSALPFAQELNLDLPLITYEGALIKTSHTQEVIRHRPLPVDLAKEIITIGDQEHLSVNVYVDDEIYVHRETEAVQDYSRMVRVPYTKVDHLQSFLEQPPTKVIYIGEEERLLRLWGELKEQFGDQAYITKSTPHFLEFTHPQATKGNGIQVLSQILNIKQEEIMAFGDNFNDLSLLSSAGLAVAMENGREELKKEADFVTSSNREDGVAQAIEQFVLSE</sequence>
<dbReference type="SUPFAM" id="SSF56784">
    <property type="entry name" value="HAD-like"/>
    <property type="match status" value="1"/>
</dbReference>
<protein>
    <submittedName>
        <fullName evidence="1">Cof-type HAD-IIB family hydrolase</fullName>
    </submittedName>
</protein>
<evidence type="ECO:0000313" key="1">
    <source>
        <dbReference type="EMBL" id="MCR6545360.1"/>
    </source>
</evidence>
<dbReference type="SFLD" id="SFLDS00003">
    <property type="entry name" value="Haloacid_Dehalogenase"/>
    <property type="match status" value="1"/>
</dbReference>
<organism evidence="1 2">
    <name type="scientific">Dehalobacterium formicoaceticum</name>
    <dbReference type="NCBI Taxonomy" id="51515"/>
    <lineage>
        <taxon>Bacteria</taxon>
        <taxon>Bacillati</taxon>
        <taxon>Bacillota</taxon>
        <taxon>Clostridia</taxon>
        <taxon>Eubacteriales</taxon>
        <taxon>Peptococcaceae</taxon>
        <taxon>Dehalobacterium</taxon>
    </lineage>
</organism>
<dbReference type="SFLD" id="SFLDG01140">
    <property type="entry name" value="C2.B:_Phosphomannomutase_and_P"/>
    <property type="match status" value="1"/>
</dbReference>
<keyword evidence="1" id="KW-0378">Hydrolase</keyword>
<dbReference type="RefSeq" id="WP_257913032.1">
    <property type="nucleotide sequence ID" value="NZ_JANPWE010000003.1"/>
</dbReference>
<accession>A0ABT1Y3A2</accession>
<name>A0ABT1Y3A2_9FIRM</name>
<comment type="caution">
    <text evidence="1">The sequence shown here is derived from an EMBL/GenBank/DDBJ whole genome shotgun (WGS) entry which is preliminary data.</text>
</comment>
<dbReference type="Proteomes" id="UP001524944">
    <property type="component" value="Unassembled WGS sequence"/>
</dbReference>
<dbReference type="InterPro" id="IPR023214">
    <property type="entry name" value="HAD_sf"/>
</dbReference>
<dbReference type="InterPro" id="IPR006379">
    <property type="entry name" value="HAD-SF_hydro_IIB"/>
</dbReference>
<dbReference type="Pfam" id="PF08282">
    <property type="entry name" value="Hydrolase_3"/>
    <property type="match status" value="1"/>
</dbReference>
<dbReference type="PANTHER" id="PTHR10000">
    <property type="entry name" value="PHOSPHOSERINE PHOSPHATASE"/>
    <property type="match status" value="1"/>
</dbReference>
<dbReference type="SFLD" id="SFLDG01144">
    <property type="entry name" value="C2.B.4:_PGP_Like"/>
    <property type="match status" value="1"/>
</dbReference>
<reference evidence="1 2" key="1">
    <citation type="submission" date="2022-08" db="EMBL/GenBank/DDBJ databases">
        <title>Proteogenomics of the novel Dehalobacterium formicoaceticum strain EZ94 highlights a key role of methyltransferases during anaerobic dichloromethane degradation.</title>
        <authorList>
            <person name="Wasmund K."/>
        </authorList>
    </citation>
    <scope>NUCLEOTIDE SEQUENCE [LARGE SCALE GENOMIC DNA]</scope>
    <source>
        <strain evidence="1 2">EZ94</strain>
    </source>
</reference>
<dbReference type="GO" id="GO:0016787">
    <property type="term" value="F:hydrolase activity"/>
    <property type="evidence" value="ECO:0007669"/>
    <property type="project" value="UniProtKB-KW"/>
</dbReference>
<dbReference type="Gene3D" id="3.30.1240.10">
    <property type="match status" value="1"/>
</dbReference>
<dbReference type="InterPro" id="IPR036412">
    <property type="entry name" value="HAD-like_sf"/>
</dbReference>
<evidence type="ECO:0000313" key="2">
    <source>
        <dbReference type="Proteomes" id="UP001524944"/>
    </source>
</evidence>
<gene>
    <name evidence="1" type="ORF">NVS47_07495</name>
</gene>
<dbReference type="Gene3D" id="3.40.50.1000">
    <property type="entry name" value="HAD superfamily/HAD-like"/>
    <property type="match status" value="1"/>
</dbReference>
<dbReference type="CDD" id="cd07516">
    <property type="entry name" value="HAD_Pase"/>
    <property type="match status" value="1"/>
</dbReference>
<dbReference type="NCBIfam" id="TIGR00099">
    <property type="entry name" value="Cof-subfamily"/>
    <property type="match status" value="1"/>
</dbReference>